<dbReference type="RefSeq" id="WP_319985969.1">
    <property type="nucleotide sequence ID" value="NZ_JAXAVV010000010.1"/>
</dbReference>
<evidence type="ECO:0000313" key="2">
    <source>
        <dbReference type="Proteomes" id="UP001271792"/>
    </source>
</evidence>
<gene>
    <name evidence="1" type="ORF">SK571_22050</name>
</gene>
<organism evidence="1 2">
    <name type="scientific">Lentzea kristufekii</name>
    <dbReference type="NCBI Taxonomy" id="3095430"/>
    <lineage>
        <taxon>Bacteria</taxon>
        <taxon>Bacillati</taxon>
        <taxon>Actinomycetota</taxon>
        <taxon>Actinomycetes</taxon>
        <taxon>Pseudonocardiales</taxon>
        <taxon>Pseudonocardiaceae</taxon>
        <taxon>Lentzea</taxon>
    </lineage>
</organism>
<protein>
    <recommendedName>
        <fullName evidence="3">DUF2690 domain-containing protein</fullName>
    </recommendedName>
</protein>
<accession>A0ABU4TV76</accession>
<sequence length="157" mass="16937">MIATVPQDRRRPTIKILGDCFMPRKGLKKPIAASAAIAAALAVLPLTTGTALAGDPGCFARPPMTTAGTVYTPSGRTRIRLMYNAESKCAYGDVKGDPYSSHVWVDRQYPYQGMLGGTYLADQHGTGGTEMWNDDGLLMRACGADQKNSTIVCTNWY</sequence>
<dbReference type="EMBL" id="JAXAVV010000010">
    <property type="protein sequence ID" value="MDX8052080.1"/>
    <property type="molecule type" value="Genomic_DNA"/>
</dbReference>
<evidence type="ECO:0008006" key="3">
    <source>
        <dbReference type="Google" id="ProtNLM"/>
    </source>
</evidence>
<proteinExistence type="predicted"/>
<keyword evidence="2" id="KW-1185">Reference proteome</keyword>
<comment type="caution">
    <text evidence="1">The sequence shown here is derived from an EMBL/GenBank/DDBJ whole genome shotgun (WGS) entry which is preliminary data.</text>
</comment>
<name>A0ABU4TV76_9PSEU</name>
<reference evidence="1 2" key="1">
    <citation type="submission" date="2023-11" db="EMBL/GenBank/DDBJ databases">
        <title>Lentzea sokolovensis, sp. nov., Lentzea kristufkii, sp. nov., and Lentzea miocenensis, sp. nov., rare actinobacteria from Sokolov Coal Basin, Miocene lacustrine sediment, Czech Republic.</title>
        <authorList>
            <person name="Lara A."/>
            <person name="Kotroba L."/>
            <person name="Nouioui I."/>
            <person name="Neumann-Schaal M."/>
            <person name="Mast Y."/>
            <person name="Chronakova A."/>
        </authorList>
    </citation>
    <scope>NUCLEOTIDE SEQUENCE [LARGE SCALE GENOMIC DNA]</scope>
    <source>
        <strain evidence="1 2">BCCO 10_0798</strain>
    </source>
</reference>
<evidence type="ECO:0000313" key="1">
    <source>
        <dbReference type="EMBL" id="MDX8052080.1"/>
    </source>
</evidence>
<dbReference type="Proteomes" id="UP001271792">
    <property type="component" value="Unassembled WGS sequence"/>
</dbReference>